<dbReference type="InterPro" id="IPR016024">
    <property type="entry name" value="ARM-type_fold"/>
</dbReference>
<protein>
    <submittedName>
        <fullName evidence="5">Symplekin</fullName>
    </submittedName>
</protein>
<evidence type="ECO:0000259" key="3">
    <source>
        <dbReference type="Pfam" id="PF12295"/>
    </source>
</evidence>
<accession>A0A1D1XLC0</accession>
<feature type="compositionally biased region" description="Low complexity" evidence="1">
    <location>
        <begin position="606"/>
        <end position="620"/>
    </location>
</feature>
<dbReference type="Gene3D" id="1.25.10.10">
    <property type="entry name" value="Leucine-rich Repeat Variant"/>
    <property type="match status" value="1"/>
</dbReference>
<dbReference type="Pfam" id="PF12295">
    <property type="entry name" value="Symplekin_C"/>
    <property type="match status" value="1"/>
</dbReference>
<dbReference type="SUPFAM" id="SSF48371">
    <property type="entry name" value="ARM repeat"/>
    <property type="match status" value="1"/>
</dbReference>
<feature type="region of interest" description="Disordered" evidence="1">
    <location>
        <begin position="1287"/>
        <end position="1323"/>
    </location>
</feature>
<reference evidence="5" key="1">
    <citation type="submission" date="2015-07" db="EMBL/GenBank/DDBJ databases">
        <title>Transcriptome Assembly of Anthurium amnicola.</title>
        <authorList>
            <person name="Suzuki J."/>
        </authorList>
    </citation>
    <scope>NUCLEOTIDE SEQUENCE</scope>
</reference>
<evidence type="ECO:0000256" key="1">
    <source>
        <dbReference type="SAM" id="MobiDB-lite"/>
    </source>
</evidence>
<feature type="region of interest" description="Disordered" evidence="1">
    <location>
        <begin position="604"/>
        <end position="628"/>
    </location>
</feature>
<feature type="compositionally biased region" description="Polar residues" evidence="1">
    <location>
        <begin position="1313"/>
        <end position="1323"/>
    </location>
</feature>
<dbReference type="InterPro" id="IPR032460">
    <property type="entry name" value="Symplekin/Pta1_N"/>
</dbReference>
<dbReference type="InterPro" id="IPR022075">
    <property type="entry name" value="Symplekin_C"/>
</dbReference>
<sequence length="1323" mass="143903">MVGLMAVSWGERAATLLDGVKKSATIPSKLEQLRQLKEVILRRDPFLLPEYAPQLAELPTGQPSPVRRLVAEAISEIGIKSMELLPEIVPTLVYLLKDETPAVTRQAIVSGTTLFHNVLEKLVIQGIHSSELDHSLDLSWESILKFKDAVFPIAFQHGSDGVRLLAIKFIEAMILLYTPDPNISSEPPSQIGDGLGFNISWVRGCHPVLNVGELATEASKSLGMLLDQLRFPQVKSLSNSIIIVLINCLSAIARKRPSFYGRVLPVLLTLDPATAVVKGMEVSGAYHALKSAFLTCLQCTHPAAAPWRSRLVEALRAMDAASSTELPACVVEMLPVKDDNFMLVQSDEVPGDLARKRSIKEESSGFMQDNIASGKRARTSPVVSQEAVKESTQANPDLICDNIPLMGTKASTGGGDNGPVQQLVGMFGALVAQGDKAVESLDILISSISSDLLAEVVMANLQHLPTSCPKSEEEQEQYGGGYTSSLVCSNQTFIRPSFKSDILSLSSALAMISSQSSATHDTSKLQVKDEVKQENVVDASLASPFIHDTKEISPDSIQSVVPTAVETGTTSNAPPCTTHNSEMLESRIPGLESVIPNEIEEPVDISQSSTSELQGSSQEQVISSGSKMPCDTTASGLMSTYVSETPSSSATVMDSGLSAFTGLTSLTVSSQYILPKMTAPVISLTDEQKDHIQKVAFLRIVEAYKQVVVAGGIQMRFSLLACLGVEFPLEFDVWGLLQKHILSDYLNHEGHELTLQVLYRLFRESEQDQDFFSSTTAISVYETFLLTVAETLRDSFPASDKSLSRLLGEVPYLPKSIFKLLECMCSPENIEKDGKEFQGGDRVTQGLSTIWGLILLRPSSHDTCLKIALQSAVHDLEEVRMKAIRLVANKLYPMSAIAGKIEEFANEMLLSVVDHFPAKEGSDTEGLIVALPKDADSGRHLNAGPPSGTVMTNEIPSDSQELCKSQIVSSSSISEAQRRMSLYFALCTKKHSLLQQLFTIYRSIPKLAKQAVHGHIPILVRTIGCSADLLKIISDLPDGCQILLMQVLHTLTDGTIPSTELVSSVRKLYESKLKDVEILIPVLSSLSKEEVLPIFPKLVNLPMDKFQIALARILQGSSHSGPSLTPAEVLIAIHEIDPEKDCVPLKKVMDACSACFEQRQVFTQQVLAKALNQLVEQIPLPLLFMRTVIQAIGVFPALVDFAMEILSRLVNKQIWKYPKLWVGFLKCALQTKPQSFNVLLQLPAAQLENALNRNPVLKNPLIEHANQPNVRSTLPRTTLVVLGLSSDSHASSQAQTTQSQPPEIGNSGADGGTETTQESTDVS</sequence>
<evidence type="ECO:0000313" key="4">
    <source>
        <dbReference type="EMBL" id="JAT41600.1"/>
    </source>
</evidence>
<proteinExistence type="predicted"/>
<dbReference type="EMBL" id="GDJX01024752">
    <property type="protein sequence ID" value="JAT43184.1"/>
    <property type="molecule type" value="Transcribed_RNA"/>
</dbReference>
<dbReference type="PANTHER" id="PTHR47184">
    <property type="entry name" value="PHOSPHATIDYLINOSITOL 3-AND 4-KINASE FAMILY PROTEIN-RELATED"/>
    <property type="match status" value="1"/>
</dbReference>
<organism evidence="5">
    <name type="scientific">Anthurium amnicola</name>
    <dbReference type="NCBI Taxonomy" id="1678845"/>
    <lineage>
        <taxon>Eukaryota</taxon>
        <taxon>Viridiplantae</taxon>
        <taxon>Streptophyta</taxon>
        <taxon>Embryophyta</taxon>
        <taxon>Tracheophyta</taxon>
        <taxon>Spermatophyta</taxon>
        <taxon>Magnoliopsida</taxon>
        <taxon>Liliopsida</taxon>
        <taxon>Araceae</taxon>
        <taxon>Pothoideae</taxon>
        <taxon>Potheae</taxon>
        <taxon>Anthurium</taxon>
    </lineage>
</organism>
<dbReference type="InterPro" id="IPR011989">
    <property type="entry name" value="ARM-like"/>
</dbReference>
<evidence type="ECO:0000313" key="5">
    <source>
        <dbReference type="EMBL" id="JAT43184.1"/>
    </source>
</evidence>
<gene>
    <name evidence="5" type="primary">Sympk_1</name>
    <name evidence="6" type="synonym">Sympk_2</name>
    <name evidence="4" type="synonym">Sympk_3</name>
    <name evidence="6" type="ORF">g.73787</name>
    <name evidence="5" type="ORF">g.73788</name>
    <name evidence="4" type="ORF">g.73790</name>
</gene>
<dbReference type="EMBL" id="GDJX01024670">
    <property type="protein sequence ID" value="JAT43266.1"/>
    <property type="molecule type" value="Transcribed_RNA"/>
</dbReference>
<dbReference type="EMBL" id="GDJX01026336">
    <property type="protein sequence ID" value="JAT41600.1"/>
    <property type="molecule type" value="Transcribed_RNA"/>
</dbReference>
<feature type="domain" description="Symplekin C-terminal" evidence="3">
    <location>
        <begin position="1075"/>
        <end position="1252"/>
    </location>
</feature>
<feature type="domain" description="Symplekin/Pta1 N-terminal" evidence="2">
    <location>
        <begin position="101"/>
        <end position="320"/>
    </location>
</feature>
<dbReference type="Pfam" id="PF11935">
    <property type="entry name" value="SYMPK_PTA1_N"/>
    <property type="match status" value="1"/>
</dbReference>
<evidence type="ECO:0000259" key="2">
    <source>
        <dbReference type="Pfam" id="PF11935"/>
    </source>
</evidence>
<dbReference type="PANTHER" id="PTHR47184:SF2">
    <property type="entry name" value="SYMPLEKIN"/>
    <property type="match status" value="1"/>
</dbReference>
<evidence type="ECO:0000313" key="6">
    <source>
        <dbReference type="EMBL" id="JAT43266.1"/>
    </source>
</evidence>
<feature type="compositionally biased region" description="Low complexity" evidence="1">
    <location>
        <begin position="1287"/>
        <end position="1300"/>
    </location>
</feature>
<name>A0A1D1XLC0_9ARAE</name>